<dbReference type="EMBL" id="LR796750">
    <property type="protein sequence ID" value="CAB4163400.1"/>
    <property type="molecule type" value="Genomic_DNA"/>
</dbReference>
<accession>A0A6J5NUJ8</accession>
<reference evidence="1" key="1">
    <citation type="submission" date="2020-04" db="EMBL/GenBank/DDBJ databases">
        <authorList>
            <person name="Chiriac C."/>
            <person name="Salcher M."/>
            <person name="Ghai R."/>
            <person name="Kavagutti S V."/>
        </authorList>
    </citation>
    <scope>NUCLEOTIDE SEQUENCE</scope>
</reference>
<protein>
    <submittedName>
        <fullName evidence="1">Uncharacterized protein</fullName>
    </submittedName>
</protein>
<proteinExistence type="predicted"/>
<gene>
    <name evidence="1" type="ORF">UFOVP806_14</name>
</gene>
<sequence length="62" mass="6956">MSLDQFIATLEMIARMQGGNILVEVDGVTDFTVKYEAWRASSAPMLTKPRVKISTKKNQSHD</sequence>
<evidence type="ECO:0000313" key="1">
    <source>
        <dbReference type="EMBL" id="CAB4163400.1"/>
    </source>
</evidence>
<name>A0A6J5NUJ8_9CAUD</name>
<organism evidence="1">
    <name type="scientific">uncultured Caudovirales phage</name>
    <dbReference type="NCBI Taxonomy" id="2100421"/>
    <lineage>
        <taxon>Viruses</taxon>
        <taxon>Duplodnaviria</taxon>
        <taxon>Heunggongvirae</taxon>
        <taxon>Uroviricota</taxon>
        <taxon>Caudoviricetes</taxon>
        <taxon>Peduoviridae</taxon>
        <taxon>Maltschvirus</taxon>
        <taxon>Maltschvirus maltsch</taxon>
    </lineage>
</organism>